<keyword evidence="3" id="KW-1185">Reference proteome</keyword>
<evidence type="ECO:0000259" key="1">
    <source>
        <dbReference type="Pfam" id="PF04480"/>
    </source>
</evidence>
<feature type="domain" description="DUF559" evidence="1">
    <location>
        <begin position="12"/>
        <end position="102"/>
    </location>
</feature>
<dbReference type="Pfam" id="PF04480">
    <property type="entry name" value="DUF559"/>
    <property type="match status" value="1"/>
</dbReference>
<gene>
    <name evidence="2" type="ORF">BEN47_09835</name>
</gene>
<dbReference type="PANTHER" id="PTHR38590">
    <property type="entry name" value="BLL0828 PROTEIN"/>
    <property type="match status" value="1"/>
</dbReference>
<accession>A0A1G1TB45</accession>
<dbReference type="InterPro" id="IPR047216">
    <property type="entry name" value="Endonuclease_DUF559_bact"/>
</dbReference>
<dbReference type="EMBL" id="MDZB01000068">
    <property type="protein sequence ID" value="OGX88077.1"/>
    <property type="molecule type" value="Genomic_DNA"/>
</dbReference>
<dbReference type="InterPro" id="IPR007569">
    <property type="entry name" value="DUF559"/>
</dbReference>
<evidence type="ECO:0000313" key="3">
    <source>
        <dbReference type="Proteomes" id="UP000176294"/>
    </source>
</evidence>
<dbReference type="SUPFAM" id="SSF52980">
    <property type="entry name" value="Restriction endonuclease-like"/>
    <property type="match status" value="1"/>
</dbReference>
<protein>
    <recommendedName>
        <fullName evidence="1">DUF559 domain-containing protein</fullName>
    </recommendedName>
</protein>
<comment type="caution">
    <text evidence="2">The sequence shown here is derived from an EMBL/GenBank/DDBJ whole genome shotgun (WGS) entry which is preliminary data.</text>
</comment>
<organism evidence="2 3">
    <name type="scientific">Hymenobacter lapidarius</name>
    <dbReference type="NCBI Taxonomy" id="1908237"/>
    <lineage>
        <taxon>Bacteria</taxon>
        <taxon>Pseudomonadati</taxon>
        <taxon>Bacteroidota</taxon>
        <taxon>Cytophagia</taxon>
        <taxon>Cytophagales</taxon>
        <taxon>Hymenobacteraceae</taxon>
        <taxon>Hymenobacter</taxon>
    </lineage>
</organism>
<dbReference type="PANTHER" id="PTHR38590:SF1">
    <property type="entry name" value="BLL0828 PROTEIN"/>
    <property type="match status" value="1"/>
</dbReference>
<dbReference type="InterPro" id="IPR011335">
    <property type="entry name" value="Restrct_endonuc-II-like"/>
</dbReference>
<dbReference type="Gene3D" id="3.40.960.10">
    <property type="entry name" value="VSR Endonuclease"/>
    <property type="match status" value="1"/>
</dbReference>
<evidence type="ECO:0000313" key="2">
    <source>
        <dbReference type="EMBL" id="OGX88077.1"/>
    </source>
</evidence>
<name>A0A1G1TB45_9BACT</name>
<proteinExistence type="predicted"/>
<reference evidence="2 3" key="1">
    <citation type="submission" date="2016-08" db="EMBL/GenBank/DDBJ databases">
        <title>Hymenobacter coccineus sp. nov., Hymenobacter lapidarius sp. nov. and Hymenobacter glacialis sp. nov., isolated from Antarctic soil.</title>
        <authorList>
            <person name="Sedlacek I."/>
            <person name="Kralova S."/>
            <person name="Kyrova K."/>
            <person name="Maslanova I."/>
            <person name="Stankova E."/>
            <person name="Vrbovska V."/>
            <person name="Nemec M."/>
            <person name="Bartak M."/>
            <person name="Svec P."/>
            <person name="Busse H.-J."/>
            <person name="Pantucek R."/>
        </authorList>
    </citation>
    <scope>NUCLEOTIDE SEQUENCE [LARGE SCALE GENOMIC DNA]</scope>
    <source>
        <strain evidence="2 3">CCM 8643</strain>
    </source>
</reference>
<dbReference type="AlphaFoldDB" id="A0A1G1TB45"/>
<dbReference type="Proteomes" id="UP000176294">
    <property type="component" value="Unassembled WGS sequence"/>
</dbReference>
<dbReference type="STRING" id="1908237.BEN47_09835"/>
<sequence length="102" mass="12138">MFTTEVNPWRKHLKDFARQNRNQPTEAENVLWQALRNSKLGVRFRRQHAIDGYIVDFFCTRAFLIIELDGEIHLASDQAEYDTGRTFTLTELGYRELRFTNQ</sequence>
<dbReference type="CDD" id="cd01038">
    <property type="entry name" value="Endonuclease_DUF559"/>
    <property type="match status" value="1"/>
</dbReference>